<feature type="transmembrane region" description="Helical" evidence="2">
    <location>
        <begin position="36"/>
        <end position="58"/>
    </location>
</feature>
<keyword evidence="4" id="KW-1185">Reference proteome</keyword>
<dbReference type="RefSeq" id="WP_253674897.1">
    <property type="nucleotide sequence ID" value="NZ_JAMTCP010000089.1"/>
</dbReference>
<proteinExistence type="predicted"/>
<protein>
    <submittedName>
        <fullName evidence="3">Uncharacterized protein</fullName>
    </submittedName>
</protein>
<reference evidence="3 4" key="1">
    <citation type="submission" date="2022-06" db="EMBL/GenBank/DDBJ databases">
        <title>Genomic Encyclopedia of Archaeal and Bacterial Type Strains, Phase II (KMG-II): from individual species to whole genera.</title>
        <authorList>
            <person name="Goeker M."/>
        </authorList>
    </citation>
    <scope>NUCLEOTIDE SEQUENCE [LARGE SCALE GENOMIC DNA]</scope>
    <source>
        <strain evidence="3 4">DSM 40477</strain>
    </source>
</reference>
<name>A0ABT1I4K0_STRSD</name>
<evidence type="ECO:0000313" key="3">
    <source>
        <dbReference type="EMBL" id="MCP2262658.1"/>
    </source>
</evidence>
<feature type="region of interest" description="Disordered" evidence="1">
    <location>
        <begin position="64"/>
        <end position="156"/>
    </location>
</feature>
<keyword evidence="2" id="KW-0472">Membrane</keyword>
<feature type="compositionally biased region" description="Basic residues" evidence="1">
    <location>
        <begin position="92"/>
        <end position="103"/>
    </location>
</feature>
<organism evidence="3 4">
    <name type="scientific">Streptoalloteichus tenebrarius (strain ATCC 17920 / DSM 40477 / JCM 4838 / CBS 697.72 / NBRC 16177 / NCIMB 11028 / NRRL B-12390 / A12253. 1 / ISP 5477)</name>
    <name type="common">Streptomyces tenebrarius</name>
    <dbReference type="NCBI Taxonomy" id="1933"/>
    <lineage>
        <taxon>Bacteria</taxon>
        <taxon>Bacillati</taxon>
        <taxon>Actinomycetota</taxon>
        <taxon>Actinomycetes</taxon>
        <taxon>Pseudonocardiales</taxon>
        <taxon>Pseudonocardiaceae</taxon>
        <taxon>Streptoalloteichus</taxon>
    </lineage>
</organism>
<keyword evidence="2" id="KW-1133">Transmembrane helix</keyword>
<evidence type="ECO:0000256" key="2">
    <source>
        <dbReference type="SAM" id="Phobius"/>
    </source>
</evidence>
<keyword evidence="2" id="KW-0812">Transmembrane</keyword>
<evidence type="ECO:0000256" key="1">
    <source>
        <dbReference type="SAM" id="MobiDB-lite"/>
    </source>
</evidence>
<feature type="compositionally biased region" description="Polar residues" evidence="1">
    <location>
        <begin position="107"/>
        <end position="116"/>
    </location>
</feature>
<gene>
    <name evidence="3" type="ORF">LX15_006400</name>
</gene>
<evidence type="ECO:0000313" key="4">
    <source>
        <dbReference type="Proteomes" id="UP001205311"/>
    </source>
</evidence>
<accession>A0ABT1I4K0</accession>
<sequence>MPNLVDPMSGLTQMHDAAVSDTSQSWLAVPGGLGDLVIQFVTAGMLALLLGGLVFAMARPVPAQPVGTPSSLPRHALRPRGDGVPASDLLRRHQWTRPHRTSHARNPDTTETSGETQRLIERTLDRLHRLGPTPTPGVDPEATTPLPALDGASPWS</sequence>
<dbReference type="EMBL" id="JAMTCP010000089">
    <property type="protein sequence ID" value="MCP2262658.1"/>
    <property type="molecule type" value="Genomic_DNA"/>
</dbReference>
<dbReference type="Proteomes" id="UP001205311">
    <property type="component" value="Unassembled WGS sequence"/>
</dbReference>
<feature type="compositionally biased region" description="Basic and acidic residues" evidence="1">
    <location>
        <begin position="118"/>
        <end position="128"/>
    </location>
</feature>
<comment type="caution">
    <text evidence="3">The sequence shown here is derived from an EMBL/GenBank/DDBJ whole genome shotgun (WGS) entry which is preliminary data.</text>
</comment>